<feature type="transmembrane region" description="Helical" evidence="2">
    <location>
        <begin position="115"/>
        <end position="134"/>
    </location>
</feature>
<comment type="caution">
    <text evidence="3">The sequence shown here is derived from an EMBL/GenBank/DDBJ whole genome shotgun (WGS) entry which is preliminary data.</text>
</comment>
<organism evidence="3 4">
    <name type="scientific">Kribbella steppae</name>
    <dbReference type="NCBI Taxonomy" id="2512223"/>
    <lineage>
        <taxon>Bacteria</taxon>
        <taxon>Bacillati</taxon>
        <taxon>Actinomycetota</taxon>
        <taxon>Actinomycetes</taxon>
        <taxon>Propionibacteriales</taxon>
        <taxon>Kribbellaceae</taxon>
        <taxon>Kribbella</taxon>
    </lineage>
</organism>
<proteinExistence type="predicted"/>
<feature type="transmembrane region" description="Helical" evidence="2">
    <location>
        <begin position="226"/>
        <end position="247"/>
    </location>
</feature>
<keyword evidence="2" id="KW-1133">Transmembrane helix</keyword>
<dbReference type="AlphaFoldDB" id="A0A4R2H4C2"/>
<keyword evidence="2" id="KW-0472">Membrane</keyword>
<dbReference type="OrthoDB" id="4207230at2"/>
<feature type="transmembrane region" description="Helical" evidence="2">
    <location>
        <begin position="12"/>
        <end position="31"/>
    </location>
</feature>
<evidence type="ECO:0000313" key="3">
    <source>
        <dbReference type="EMBL" id="TCO20451.1"/>
    </source>
</evidence>
<feature type="transmembrane region" description="Helical" evidence="2">
    <location>
        <begin position="172"/>
        <end position="193"/>
    </location>
</feature>
<protein>
    <submittedName>
        <fullName evidence="3">Uncharacterized protein</fullName>
    </submittedName>
</protein>
<dbReference type="EMBL" id="SLWN01000012">
    <property type="protein sequence ID" value="TCO20451.1"/>
    <property type="molecule type" value="Genomic_DNA"/>
</dbReference>
<feature type="transmembrane region" description="Helical" evidence="2">
    <location>
        <begin position="254"/>
        <end position="280"/>
    </location>
</feature>
<evidence type="ECO:0000256" key="1">
    <source>
        <dbReference type="SAM" id="MobiDB-lite"/>
    </source>
</evidence>
<keyword evidence="4" id="KW-1185">Reference proteome</keyword>
<accession>A0A4R2H4C2</accession>
<feature type="transmembrane region" description="Helical" evidence="2">
    <location>
        <begin position="84"/>
        <end position="109"/>
    </location>
</feature>
<evidence type="ECO:0000313" key="4">
    <source>
        <dbReference type="Proteomes" id="UP000294508"/>
    </source>
</evidence>
<reference evidence="3 4" key="1">
    <citation type="journal article" date="2015" name="Stand. Genomic Sci.">
        <title>Genomic Encyclopedia of Bacterial and Archaeal Type Strains, Phase III: the genomes of soil and plant-associated and newly described type strains.</title>
        <authorList>
            <person name="Whitman W.B."/>
            <person name="Woyke T."/>
            <person name="Klenk H.P."/>
            <person name="Zhou Y."/>
            <person name="Lilburn T.G."/>
            <person name="Beck B.J."/>
            <person name="De Vos P."/>
            <person name="Vandamme P."/>
            <person name="Eisen J.A."/>
            <person name="Garrity G."/>
            <person name="Hugenholtz P."/>
            <person name="Kyrpides N.C."/>
        </authorList>
    </citation>
    <scope>NUCLEOTIDE SEQUENCE [LARGE SCALE GENOMIC DNA]</scope>
    <source>
        <strain evidence="3 4">VKM Ac-2572</strain>
    </source>
</reference>
<keyword evidence="2" id="KW-0812">Transmembrane</keyword>
<sequence length="337" mass="34883">MGFFRRWPEWIGRAVRVWSILYGVLAAYWLIGGRAGFPVADVKGHPPGGTPVAIAIALVLLLGAVVAAASVGSTSRVAQVGLRFATATALLGTFGLALTAVGIVASGTIERPLALGSQLLALVGAFALFAAALAQTRRSRSRCPRCGGPHPLPPKPDMPLVRRTPRAASKRSRVAGCVLLLGVVPWATVKFVWGLGGSALGVTAAEWHTTFDQSTTSGLSRILERAGLDITVLASLAGAVLAITLLSRPRIPRWLLLTPAVTGATSLALYGVPLAIWGTAVLAGLTQPAGDPAPFSPTGQAWMITFGGLAFTGLGTALAIGAHSYHRRSKPTCSLPR</sequence>
<name>A0A4R2H4C2_9ACTN</name>
<feature type="region of interest" description="Disordered" evidence="1">
    <location>
        <begin position="140"/>
        <end position="161"/>
    </location>
</feature>
<dbReference type="Proteomes" id="UP000294508">
    <property type="component" value="Unassembled WGS sequence"/>
</dbReference>
<feature type="transmembrane region" description="Helical" evidence="2">
    <location>
        <begin position="300"/>
        <end position="320"/>
    </location>
</feature>
<evidence type="ECO:0000256" key="2">
    <source>
        <dbReference type="SAM" id="Phobius"/>
    </source>
</evidence>
<dbReference type="RefSeq" id="WP_158441318.1">
    <property type="nucleotide sequence ID" value="NZ_SLWN01000012.1"/>
</dbReference>
<gene>
    <name evidence="3" type="ORF">EV652_112197</name>
</gene>
<feature type="transmembrane region" description="Helical" evidence="2">
    <location>
        <begin position="51"/>
        <end position="72"/>
    </location>
</feature>